<gene>
    <name evidence="2" type="ORF">HYZ11_18735</name>
</gene>
<name>A0A932I5J1_UNCTE</name>
<dbReference type="Gene3D" id="1.20.120.330">
    <property type="entry name" value="Nucleotidyltransferases domain 2"/>
    <property type="match status" value="1"/>
</dbReference>
<proteinExistence type="predicted"/>
<dbReference type="InterPro" id="IPR007842">
    <property type="entry name" value="HEPN_dom"/>
</dbReference>
<feature type="domain" description="HEPN" evidence="1">
    <location>
        <begin position="9"/>
        <end position="119"/>
    </location>
</feature>
<protein>
    <submittedName>
        <fullName evidence="2">HEPN domain-containing protein</fullName>
    </submittedName>
</protein>
<dbReference type="Pfam" id="PF05168">
    <property type="entry name" value="HEPN"/>
    <property type="match status" value="1"/>
</dbReference>
<dbReference type="EMBL" id="JACPUR010000041">
    <property type="protein sequence ID" value="MBI3129651.1"/>
    <property type="molecule type" value="Genomic_DNA"/>
</dbReference>
<dbReference type="PROSITE" id="PS50910">
    <property type="entry name" value="HEPN"/>
    <property type="match status" value="1"/>
</dbReference>
<dbReference type="Proteomes" id="UP000782312">
    <property type="component" value="Unassembled WGS sequence"/>
</dbReference>
<reference evidence="2" key="1">
    <citation type="submission" date="2020-07" db="EMBL/GenBank/DDBJ databases">
        <title>Huge and variable diversity of episymbiotic CPR bacteria and DPANN archaea in groundwater ecosystems.</title>
        <authorList>
            <person name="He C.Y."/>
            <person name="Keren R."/>
            <person name="Whittaker M."/>
            <person name="Farag I.F."/>
            <person name="Doudna J."/>
            <person name="Cate J.H.D."/>
            <person name="Banfield J.F."/>
        </authorList>
    </citation>
    <scope>NUCLEOTIDE SEQUENCE</scope>
    <source>
        <strain evidence="2">NC_groundwater_763_Ag_S-0.2um_68_21</strain>
    </source>
</reference>
<evidence type="ECO:0000259" key="1">
    <source>
        <dbReference type="PROSITE" id="PS50910"/>
    </source>
</evidence>
<comment type="caution">
    <text evidence="2">The sequence shown here is derived from an EMBL/GenBank/DDBJ whole genome shotgun (WGS) entry which is preliminary data.</text>
</comment>
<accession>A0A932I5J1</accession>
<dbReference type="AlphaFoldDB" id="A0A932I5J1"/>
<sequence length="120" mass="13822">MKEGTQRWMRQAGSDLRTAKYLFDGKFYMEASFYCQQCAEKALKAVMLETKGDIRKIHDLVALGKDVNLPEELLESAKELTMTYIYSRYPIGISVREMKTLSSNFIQVAGEVLKWAEKQL</sequence>
<evidence type="ECO:0000313" key="2">
    <source>
        <dbReference type="EMBL" id="MBI3129651.1"/>
    </source>
</evidence>
<evidence type="ECO:0000313" key="3">
    <source>
        <dbReference type="Proteomes" id="UP000782312"/>
    </source>
</evidence>
<dbReference type="SMART" id="SM00748">
    <property type="entry name" value="HEPN"/>
    <property type="match status" value="1"/>
</dbReference>
<organism evidence="2 3">
    <name type="scientific">Tectimicrobiota bacterium</name>
    <dbReference type="NCBI Taxonomy" id="2528274"/>
    <lineage>
        <taxon>Bacteria</taxon>
        <taxon>Pseudomonadati</taxon>
        <taxon>Nitrospinota/Tectimicrobiota group</taxon>
        <taxon>Candidatus Tectimicrobiota</taxon>
    </lineage>
</organism>
<dbReference type="SUPFAM" id="SSF81593">
    <property type="entry name" value="Nucleotidyltransferase substrate binding subunit/domain"/>
    <property type="match status" value="1"/>
</dbReference>